<protein>
    <submittedName>
        <fullName evidence="1">Lipid A 3-O-deacylase</fullName>
    </submittedName>
</protein>
<dbReference type="Proteomes" id="UP000249700">
    <property type="component" value="Unassembled WGS sequence"/>
</dbReference>
<evidence type="ECO:0000313" key="1">
    <source>
        <dbReference type="EMBL" id="RAR59476.1"/>
    </source>
</evidence>
<dbReference type="Pfam" id="PF09411">
    <property type="entry name" value="PagL"/>
    <property type="match status" value="1"/>
</dbReference>
<name>A0A328XTG3_9GAMM</name>
<dbReference type="RefSeq" id="WP_112055610.1">
    <property type="nucleotide sequence ID" value="NZ_QLSX01000009.1"/>
</dbReference>
<dbReference type="AlphaFoldDB" id="A0A328XTG3"/>
<evidence type="ECO:0000313" key="2">
    <source>
        <dbReference type="Proteomes" id="UP000249700"/>
    </source>
</evidence>
<reference evidence="1 2" key="1">
    <citation type="submission" date="2018-06" db="EMBL/GenBank/DDBJ databases">
        <title>Comparative analysis of microorganisms from saline springs in Andes Mountain Range, Colombia.</title>
        <authorList>
            <person name="Rubin E."/>
        </authorList>
    </citation>
    <scope>NUCLEOTIDE SEQUENCE [LARGE SCALE GENOMIC DNA]</scope>
    <source>
        <strain evidence="1 2">USBA-857</strain>
    </source>
</reference>
<gene>
    <name evidence="1" type="ORF">BCL93_10934</name>
</gene>
<dbReference type="EMBL" id="QLSX01000009">
    <property type="protein sequence ID" value="RAR59476.1"/>
    <property type="molecule type" value="Genomic_DNA"/>
</dbReference>
<comment type="caution">
    <text evidence="1">The sequence shown here is derived from an EMBL/GenBank/DDBJ whole genome shotgun (WGS) entry which is preliminary data.</text>
</comment>
<dbReference type="Gene3D" id="2.40.160.20">
    <property type="match status" value="1"/>
</dbReference>
<organism evidence="1 2">
    <name type="scientific">Onishia taeanensis</name>
    <dbReference type="NCBI Taxonomy" id="284577"/>
    <lineage>
        <taxon>Bacteria</taxon>
        <taxon>Pseudomonadati</taxon>
        <taxon>Pseudomonadota</taxon>
        <taxon>Gammaproteobacteria</taxon>
        <taxon>Oceanospirillales</taxon>
        <taxon>Halomonadaceae</taxon>
        <taxon>Onishia</taxon>
    </lineage>
</organism>
<dbReference type="OrthoDB" id="9797122at2"/>
<accession>A0A328XTG3</accession>
<dbReference type="InterPro" id="IPR018550">
    <property type="entry name" value="Lipid-A_deacylase-rel"/>
</dbReference>
<proteinExistence type="predicted"/>
<sequence length="179" mass="19481">MQADKRRIARQCQGAVIALILGWSTVEVHAWSLDPGLEGGVSSEESPTLTLGLHHGFTAPPWLPSEWQPWSLQLSGRLLLMPGRNSEKSNAALILAPAMRYTFAGGTFVEGGVGAAIFLKTHLRDSELGTAGQFEDRLAIGWPWGRGAFHLAIAHYSNASIKPPNNGLEVLSLGYRWRL</sequence>